<organism evidence="1">
    <name type="scientific">uncultured marine virus</name>
    <dbReference type="NCBI Taxonomy" id="186617"/>
    <lineage>
        <taxon>Viruses</taxon>
        <taxon>environmental samples</taxon>
    </lineage>
</organism>
<accession>S4TF21</accession>
<name>S4TF21_9VIRU</name>
<reference evidence="1" key="1">
    <citation type="journal article" date="2013" name="ISME J.">
        <title>Previously unknown and highly divergent ssDNA viruses populate the oceans.</title>
        <authorList>
            <person name="Labonte J.M."/>
            <person name="Suttle C.A."/>
        </authorList>
    </citation>
    <scope>NUCLEOTIDE SEQUENCE</scope>
</reference>
<evidence type="ECO:0000313" key="1">
    <source>
        <dbReference type="EMBL" id="AGA18298.1"/>
    </source>
</evidence>
<sequence length="170" mass="18875">MMARRRPRLAPVARRQRVWTDIEIADAGFAEDALRSEDLLASYVTAGGSTQGVTVVRTLIWYTWLINETHTPADLITLGLIKGTRTAADVADPDLEPFADWAFHHTQYSGLEHGLVAADSPEGSFLDVKSARKISEVGETWWLIYKGSAPTTTTATYDFRARVRCLLLLP</sequence>
<dbReference type="EMBL" id="JX904210">
    <property type="protein sequence ID" value="AGA18298.1"/>
    <property type="molecule type" value="Genomic_DNA"/>
</dbReference>
<proteinExistence type="predicted"/>
<protein>
    <submittedName>
        <fullName evidence="1">Uncharacterized protein</fullName>
    </submittedName>
</protein>